<dbReference type="OrthoDB" id="9791723at2"/>
<evidence type="ECO:0000313" key="3">
    <source>
        <dbReference type="Proteomes" id="UP000321805"/>
    </source>
</evidence>
<accession>A0A5B8U6A9</accession>
<dbReference type="KEGG" id="bsol:FSW04_13225"/>
<keyword evidence="3" id="KW-1185">Reference proteome</keyword>
<dbReference type="GO" id="GO:0047661">
    <property type="term" value="F:amino-acid racemase activity"/>
    <property type="evidence" value="ECO:0007669"/>
    <property type="project" value="InterPro"/>
</dbReference>
<gene>
    <name evidence="2" type="ORF">FSW04_13225</name>
</gene>
<dbReference type="InterPro" id="IPR052186">
    <property type="entry name" value="Hydantoin_racemase-like"/>
</dbReference>
<sequence length="247" mass="27502">MRIKYIVPFPFDEVGLANRASQLPDELRTPGVDYEFVPVKNSCHNADSPYELLILDAYIAEAGLASEDEGYDAVIMDTVSDSGLAALRSRLTIPVLGPGLVQQHVAAMLGKRFTILTMWERWRSLYEKTMAEYGTAHYCASIRSIDKRPDQEQLLAGREDIVFEALEREGRAAIAEDHADVILLGSTTMHQSVEHLRRTLDVPVINPGPLTIKLAELFVTLGLSHSKQAYMSPEVLQDEKFNSLMGV</sequence>
<dbReference type="PANTHER" id="PTHR28047">
    <property type="entry name" value="PROTEIN DCG1"/>
    <property type="match status" value="1"/>
</dbReference>
<dbReference type="PANTHER" id="PTHR28047:SF5">
    <property type="entry name" value="PROTEIN DCG1"/>
    <property type="match status" value="1"/>
</dbReference>
<name>A0A5B8U6A9_9ACTN</name>
<proteinExistence type="inferred from homology"/>
<dbReference type="InterPro" id="IPR053714">
    <property type="entry name" value="Iso_Racemase_Enz_sf"/>
</dbReference>
<dbReference type="SUPFAM" id="SSF53681">
    <property type="entry name" value="Aspartate/glutamate racemase"/>
    <property type="match status" value="1"/>
</dbReference>
<comment type="similarity">
    <text evidence="1">Belongs to the HyuE racemase family.</text>
</comment>
<dbReference type="InterPro" id="IPR015942">
    <property type="entry name" value="Asp/Glu/hydantoin_racemase"/>
</dbReference>
<dbReference type="RefSeq" id="WP_146919965.1">
    <property type="nucleotide sequence ID" value="NZ_CP042430.1"/>
</dbReference>
<organism evidence="2 3">
    <name type="scientific">Baekduia soli</name>
    <dbReference type="NCBI Taxonomy" id="496014"/>
    <lineage>
        <taxon>Bacteria</taxon>
        <taxon>Bacillati</taxon>
        <taxon>Actinomycetota</taxon>
        <taxon>Thermoleophilia</taxon>
        <taxon>Solirubrobacterales</taxon>
        <taxon>Baekduiaceae</taxon>
        <taxon>Baekduia</taxon>
    </lineage>
</organism>
<dbReference type="Proteomes" id="UP000321805">
    <property type="component" value="Chromosome"/>
</dbReference>
<dbReference type="Gene3D" id="3.40.50.12500">
    <property type="match status" value="1"/>
</dbReference>
<reference evidence="2 3" key="1">
    <citation type="journal article" date="2018" name="J. Microbiol.">
        <title>Baekduia soli gen. nov., sp. nov., a novel bacterium isolated from the soil of Baekdu Mountain and proposal of a novel family name, Baekduiaceae fam. nov.</title>
        <authorList>
            <person name="An D.S."/>
            <person name="Siddiqi M.Z."/>
            <person name="Kim K.H."/>
            <person name="Yu H.S."/>
            <person name="Im W.T."/>
        </authorList>
    </citation>
    <scope>NUCLEOTIDE SEQUENCE [LARGE SCALE GENOMIC DNA]</scope>
    <source>
        <strain evidence="2 3">BR7-21</strain>
    </source>
</reference>
<dbReference type="InterPro" id="IPR001920">
    <property type="entry name" value="Asp/Glu_race"/>
</dbReference>
<evidence type="ECO:0000256" key="1">
    <source>
        <dbReference type="ARBA" id="ARBA00038414"/>
    </source>
</evidence>
<protein>
    <submittedName>
        <fullName evidence="2">Hydrogenase expression protein HupH</fullName>
    </submittedName>
</protein>
<dbReference type="EMBL" id="CP042430">
    <property type="protein sequence ID" value="QEC48435.1"/>
    <property type="molecule type" value="Genomic_DNA"/>
</dbReference>
<evidence type="ECO:0000313" key="2">
    <source>
        <dbReference type="EMBL" id="QEC48435.1"/>
    </source>
</evidence>
<dbReference type="AlphaFoldDB" id="A0A5B8U6A9"/>
<dbReference type="Pfam" id="PF01177">
    <property type="entry name" value="Asp_Glu_race"/>
    <property type="match status" value="1"/>
</dbReference>